<evidence type="ECO:0000256" key="5">
    <source>
        <dbReference type="ARBA" id="ARBA00023136"/>
    </source>
</evidence>
<dbReference type="PANTHER" id="PTHR23063">
    <property type="entry name" value="PHOSPHOLIPID ACYLTRANSFERASE"/>
    <property type="match status" value="1"/>
</dbReference>
<keyword evidence="6" id="KW-0012">Acyltransferase</keyword>
<evidence type="ECO:0000256" key="2">
    <source>
        <dbReference type="ARBA" id="ARBA00022692"/>
    </source>
</evidence>
<proteinExistence type="predicted"/>
<gene>
    <name evidence="7" type="ORF">NQ314_005001</name>
</gene>
<keyword evidence="4" id="KW-0443">Lipid metabolism</keyword>
<dbReference type="AlphaFoldDB" id="A0AAV8ZHM4"/>
<keyword evidence="2" id="KW-0812">Transmembrane</keyword>
<accession>A0AAV8ZHM4</accession>
<dbReference type="PANTHER" id="PTHR23063:SF52">
    <property type="entry name" value="LYSOPHOSPHATIDYLCHOLINE ACYLTRANSFERASE"/>
    <property type="match status" value="1"/>
</dbReference>
<reference evidence="7" key="1">
    <citation type="journal article" date="2023" name="Insect Mol. Biol.">
        <title>Genome sequencing provides insights into the evolution of gene families encoding plant cell wall-degrading enzymes in longhorned beetles.</title>
        <authorList>
            <person name="Shin N.R."/>
            <person name="Okamura Y."/>
            <person name="Kirsch R."/>
            <person name="Pauchet Y."/>
        </authorList>
    </citation>
    <scope>NUCLEOTIDE SEQUENCE</scope>
    <source>
        <strain evidence="7">RBIC_L_NR</strain>
    </source>
</reference>
<keyword evidence="1" id="KW-0808">Transferase</keyword>
<keyword evidence="8" id="KW-1185">Reference proteome</keyword>
<name>A0AAV8ZHM4_9CUCU</name>
<dbReference type="GO" id="GO:0006629">
    <property type="term" value="P:lipid metabolic process"/>
    <property type="evidence" value="ECO:0007669"/>
    <property type="project" value="UniProtKB-KW"/>
</dbReference>
<dbReference type="EMBL" id="JANEYF010001388">
    <property type="protein sequence ID" value="KAJ8964301.1"/>
    <property type="molecule type" value="Genomic_DNA"/>
</dbReference>
<keyword evidence="3" id="KW-1133">Transmembrane helix</keyword>
<protein>
    <submittedName>
        <fullName evidence="7">Uncharacterized protein</fullName>
    </submittedName>
</protein>
<dbReference type="GO" id="GO:0042171">
    <property type="term" value="F:lysophosphatidic acid acyltransferase activity"/>
    <property type="evidence" value="ECO:0007669"/>
    <property type="project" value="TreeGrafter"/>
</dbReference>
<evidence type="ECO:0000313" key="7">
    <source>
        <dbReference type="EMBL" id="KAJ8964301.1"/>
    </source>
</evidence>
<evidence type="ECO:0000256" key="3">
    <source>
        <dbReference type="ARBA" id="ARBA00022989"/>
    </source>
</evidence>
<keyword evidence="5" id="KW-0472">Membrane</keyword>
<evidence type="ECO:0000256" key="1">
    <source>
        <dbReference type="ARBA" id="ARBA00022679"/>
    </source>
</evidence>
<dbReference type="Proteomes" id="UP001162156">
    <property type="component" value="Unassembled WGS sequence"/>
</dbReference>
<organism evidence="7 8">
    <name type="scientific">Rhamnusium bicolor</name>
    <dbReference type="NCBI Taxonomy" id="1586634"/>
    <lineage>
        <taxon>Eukaryota</taxon>
        <taxon>Metazoa</taxon>
        <taxon>Ecdysozoa</taxon>
        <taxon>Arthropoda</taxon>
        <taxon>Hexapoda</taxon>
        <taxon>Insecta</taxon>
        <taxon>Pterygota</taxon>
        <taxon>Neoptera</taxon>
        <taxon>Endopterygota</taxon>
        <taxon>Coleoptera</taxon>
        <taxon>Polyphaga</taxon>
        <taxon>Cucujiformia</taxon>
        <taxon>Chrysomeloidea</taxon>
        <taxon>Cerambycidae</taxon>
        <taxon>Lepturinae</taxon>
        <taxon>Rhagiini</taxon>
        <taxon>Rhamnusium</taxon>
    </lineage>
</organism>
<evidence type="ECO:0000313" key="8">
    <source>
        <dbReference type="Proteomes" id="UP001162156"/>
    </source>
</evidence>
<dbReference type="GO" id="GO:0005783">
    <property type="term" value="C:endoplasmic reticulum"/>
    <property type="evidence" value="ECO:0007669"/>
    <property type="project" value="TreeGrafter"/>
</dbReference>
<sequence>MKPATRVSLEKMLGLSTYCFGSIANFDTFKKNVYNFISEKKLPVYFAPEGKLTNGKALIKFKSYPFQFTPKVQPVCISIERPFLDISVTTLGSSYFSDVFFFMFSPLTNYKLKFLSPLEKKIQSDSEFAEIVRQNIAAALKVCSYNIFVFTES</sequence>
<comment type="caution">
    <text evidence="7">The sequence shown here is derived from an EMBL/GenBank/DDBJ whole genome shotgun (WGS) entry which is preliminary data.</text>
</comment>
<evidence type="ECO:0000256" key="4">
    <source>
        <dbReference type="ARBA" id="ARBA00023098"/>
    </source>
</evidence>
<evidence type="ECO:0000256" key="6">
    <source>
        <dbReference type="ARBA" id="ARBA00023315"/>
    </source>
</evidence>